<dbReference type="SMART" id="SM00066">
    <property type="entry name" value="GAL4"/>
    <property type="match status" value="1"/>
</dbReference>
<dbReference type="GeneID" id="25412764"/>
<dbReference type="HOGENOM" id="CLU_018979_1_0_1"/>
<dbReference type="SUPFAM" id="SSF57701">
    <property type="entry name" value="Zn2/Cys6 DNA-binding domain"/>
    <property type="match status" value="1"/>
</dbReference>
<accession>A0A074X0C6</accession>
<dbReference type="CDD" id="cd00067">
    <property type="entry name" value="GAL4"/>
    <property type="match status" value="1"/>
</dbReference>
<dbReference type="STRING" id="1043004.A0A074X0C6"/>
<feature type="compositionally biased region" description="Polar residues" evidence="2">
    <location>
        <begin position="418"/>
        <end position="436"/>
    </location>
</feature>
<feature type="domain" description="Zn(2)-C6 fungal-type" evidence="3">
    <location>
        <begin position="19"/>
        <end position="53"/>
    </location>
</feature>
<dbReference type="RefSeq" id="XP_013422262.1">
    <property type="nucleotide sequence ID" value="XM_013566808.1"/>
</dbReference>
<dbReference type="GO" id="GO:0000981">
    <property type="term" value="F:DNA-binding transcription factor activity, RNA polymerase II-specific"/>
    <property type="evidence" value="ECO:0007669"/>
    <property type="project" value="InterPro"/>
</dbReference>
<proteinExistence type="predicted"/>
<feature type="region of interest" description="Disordered" evidence="2">
    <location>
        <begin position="416"/>
        <end position="436"/>
    </location>
</feature>
<keyword evidence="1" id="KW-0539">Nucleus</keyword>
<name>A0A074X0C6_9PEZI</name>
<organism evidence="4 5">
    <name type="scientific">Aureobasidium namibiae CBS 147.97</name>
    <dbReference type="NCBI Taxonomy" id="1043004"/>
    <lineage>
        <taxon>Eukaryota</taxon>
        <taxon>Fungi</taxon>
        <taxon>Dikarya</taxon>
        <taxon>Ascomycota</taxon>
        <taxon>Pezizomycotina</taxon>
        <taxon>Dothideomycetes</taxon>
        <taxon>Dothideomycetidae</taxon>
        <taxon>Dothideales</taxon>
        <taxon>Saccotheciaceae</taxon>
        <taxon>Aureobasidium</taxon>
    </lineage>
</organism>
<dbReference type="InterPro" id="IPR052400">
    <property type="entry name" value="Zn2-C6_fungal_TF"/>
</dbReference>
<dbReference type="GO" id="GO:0008270">
    <property type="term" value="F:zinc ion binding"/>
    <property type="evidence" value="ECO:0007669"/>
    <property type="project" value="InterPro"/>
</dbReference>
<evidence type="ECO:0000313" key="4">
    <source>
        <dbReference type="EMBL" id="KEQ68091.1"/>
    </source>
</evidence>
<keyword evidence="5" id="KW-1185">Reference proteome</keyword>
<reference evidence="4 5" key="1">
    <citation type="journal article" date="2014" name="BMC Genomics">
        <title>Genome sequencing of four Aureobasidium pullulans varieties: biotechnological potential, stress tolerance, and description of new species.</title>
        <authorList>
            <person name="Gostin Ar C."/>
            <person name="Ohm R.A."/>
            <person name="Kogej T."/>
            <person name="Sonjak S."/>
            <person name="Turk M."/>
            <person name="Zajc J."/>
            <person name="Zalar P."/>
            <person name="Grube M."/>
            <person name="Sun H."/>
            <person name="Han J."/>
            <person name="Sharma A."/>
            <person name="Chiniquy J."/>
            <person name="Ngan C.Y."/>
            <person name="Lipzen A."/>
            <person name="Barry K."/>
            <person name="Grigoriev I.V."/>
            <person name="Gunde-Cimerman N."/>
        </authorList>
    </citation>
    <scope>NUCLEOTIDE SEQUENCE [LARGE SCALE GENOMIC DNA]</scope>
    <source>
        <strain evidence="4 5">CBS 147.97</strain>
    </source>
</reference>
<dbReference type="PANTHER" id="PTHR47657:SF12">
    <property type="entry name" value="ZN(II)2CYS6 TRANSCRIPTION FACTOR (EUROFUNG)"/>
    <property type="match status" value="1"/>
</dbReference>
<dbReference type="Gene3D" id="4.10.240.10">
    <property type="entry name" value="Zn(2)-C6 fungal-type DNA-binding domain"/>
    <property type="match status" value="1"/>
</dbReference>
<sequence>MENLASRGAKRKHVKRNTGCDTCRNRRVRCDETRPRCQNCVKYGRNHDTQCTYPTSPDFSKPAQQANSSVVPLGGSWTIPSPLTSVNDGALSISRREHFLMHHLLSASHELEHSQDPNLGIRLCIRAIGHAKEAPFLHDCLCGMAVQHLYEYTKSNQLLCERYHYRDKVLVGLRQHLAPGNAINYGAVLSACAMLSWDAHDSDEFFRCMQGIFLVLDSEDANADQSDLVQLFLPVAGHQQITKWREKQSELLESAMQSLNNLTKLVKEEPMMLGPARELRNYLQNLLPLQTALLAEPAQLKALFPVRSWLPWIPTLPEQINDPQHKRFFTPFLASCAMVKMAHALVFPGTRHAIGLHQRAMAIQAASIEMGSGFVAGNVHTSSVMRGPLLMAQSYLSSSPGYDPHSSFEHGVIHTTRRSMSSRASQGQTLHDSSSQ</sequence>
<gene>
    <name evidence="4" type="ORF">M436DRAFT_59152</name>
</gene>
<evidence type="ECO:0000256" key="1">
    <source>
        <dbReference type="ARBA" id="ARBA00023242"/>
    </source>
</evidence>
<dbReference type="Proteomes" id="UP000027730">
    <property type="component" value="Unassembled WGS sequence"/>
</dbReference>
<dbReference type="PANTHER" id="PTHR47657">
    <property type="entry name" value="STEROL REGULATORY ELEMENT-BINDING PROTEIN ECM22"/>
    <property type="match status" value="1"/>
</dbReference>
<dbReference type="InterPro" id="IPR001138">
    <property type="entry name" value="Zn2Cys6_DnaBD"/>
</dbReference>
<dbReference type="OrthoDB" id="3598904at2759"/>
<dbReference type="PROSITE" id="PS50048">
    <property type="entry name" value="ZN2_CY6_FUNGAL_2"/>
    <property type="match status" value="1"/>
</dbReference>
<protein>
    <recommendedName>
        <fullName evidence="3">Zn(2)-C6 fungal-type domain-containing protein</fullName>
    </recommendedName>
</protein>
<evidence type="ECO:0000313" key="5">
    <source>
        <dbReference type="Proteomes" id="UP000027730"/>
    </source>
</evidence>
<dbReference type="EMBL" id="KL584740">
    <property type="protein sequence ID" value="KEQ68091.1"/>
    <property type="molecule type" value="Genomic_DNA"/>
</dbReference>
<dbReference type="Pfam" id="PF00172">
    <property type="entry name" value="Zn_clus"/>
    <property type="match status" value="1"/>
</dbReference>
<evidence type="ECO:0000256" key="2">
    <source>
        <dbReference type="SAM" id="MobiDB-lite"/>
    </source>
</evidence>
<dbReference type="AlphaFoldDB" id="A0A074X0C6"/>
<evidence type="ECO:0000259" key="3">
    <source>
        <dbReference type="PROSITE" id="PS50048"/>
    </source>
</evidence>
<dbReference type="InterPro" id="IPR036864">
    <property type="entry name" value="Zn2-C6_fun-type_DNA-bd_sf"/>
</dbReference>